<reference evidence="15" key="1">
    <citation type="submission" date="2014-06" db="EMBL/GenBank/DDBJ databases">
        <title>Key roles for freshwater Actinobacteria revealed by deep metagenomic sequencing.</title>
        <authorList>
            <person name="Ghai R."/>
            <person name="Mizuno C.M."/>
            <person name="Picazo A."/>
            <person name="Camacho A."/>
            <person name="Rodriguez-Valera F."/>
        </authorList>
    </citation>
    <scope>NUCLEOTIDE SEQUENCE</scope>
</reference>
<dbReference type="InterPro" id="IPR011708">
    <property type="entry name" value="DNA_pol3_alpha_NTPase_dom"/>
</dbReference>
<dbReference type="GO" id="GO:0006260">
    <property type="term" value="P:DNA replication"/>
    <property type="evidence" value="ECO:0007669"/>
    <property type="project" value="UniProtKB-KW"/>
</dbReference>
<dbReference type="EC" id="2.7.7.7" evidence="3"/>
<keyword evidence="12" id="KW-0234">DNA repair</keyword>
<name>A0A094PKL8_9ZZZZ</name>
<keyword evidence="6" id="KW-0963">Cytoplasm</keyword>
<dbReference type="EMBL" id="JNSL01000233">
    <property type="protein sequence ID" value="KGA11607.1"/>
    <property type="molecule type" value="Genomic_DNA"/>
</dbReference>
<evidence type="ECO:0000256" key="8">
    <source>
        <dbReference type="ARBA" id="ARBA00022695"/>
    </source>
</evidence>
<gene>
    <name evidence="15" type="ORF">GM51_22460</name>
</gene>
<dbReference type="SUPFAM" id="SSF89550">
    <property type="entry name" value="PHP domain-like"/>
    <property type="match status" value="1"/>
</dbReference>
<dbReference type="GO" id="GO:0003887">
    <property type="term" value="F:DNA-directed DNA polymerase activity"/>
    <property type="evidence" value="ECO:0007669"/>
    <property type="project" value="UniProtKB-KW"/>
</dbReference>
<dbReference type="Pfam" id="PF17657">
    <property type="entry name" value="DNA_pol3_finger"/>
    <property type="match status" value="1"/>
</dbReference>
<evidence type="ECO:0000256" key="1">
    <source>
        <dbReference type="ARBA" id="ARBA00004496"/>
    </source>
</evidence>
<dbReference type="GO" id="GO:0008408">
    <property type="term" value="F:3'-5' exonuclease activity"/>
    <property type="evidence" value="ECO:0007669"/>
    <property type="project" value="InterPro"/>
</dbReference>
<organism evidence="15">
    <name type="scientific">freshwater metagenome</name>
    <dbReference type="NCBI Taxonomy" id="449393"/>
    <lineage>
        <taxon>unclassified sequences</taxon>
        <taxon>metagenomes</taxon>
        <taxon>ecological metagenomes</taxon>
    </lineage>
</organism>
<dbReference type="Gene3D" id="3.20.20.140">
    <property type="entry name" value="Metal-dependent hydrolases"/>
    <property type="match status" value="1"/>
</dbReference>
<dbReference type="NCBIfam" id="TIGR00594">
    <property type="entry name" value="polc"/>
    <property type="match status" value="1"/>
</dbReference>
<dbReference type="Pfam" id="PF07733">
    <property type="entry name" value="DNA_pol3_alpha"/>
    <property type="match status" value="1"/>
</dbReference>
<dbReference type="InterPro" id="IPR004805">
    <property type="entry name" value="DnaE2/DnaE/PolC"/>
</dbReference>
<evidence type="ECO:0000256" key="13">
    <source>
        <dbReference type="ARBA" id="ARBA00049244"/>
    </source>
</evidence>
<dbReference type="GO" id="GO:0003676">
    <property type="term" value="F:nucleic acid binding"/>
    <property type="evidence" value="ECO:0007669"/>
    <property type="project" value="InterPro"/>
</dbReference>
<dbReference type="AlphaFoldDB" id="A0A094PKL8"/>
<feature type="domain" description="Polymerase/histidinol phosphatase N-terminal" evidence="14">
    <location>
        <begin position="6"/>
        <end position="73"/>
    </location>
</feature>
<evidence type="ECO:0000256" key="9">
    <source>
        <dbReference type="ARBA" id="ARBA00022705"/>
    </source>
</evidence>
<dbReference type="GO" id="GO:0006281">
    <property type="term" value="P:DNA repair"/>
    <property type="evidence" value="ECO:0007669"/>
    <property type="project" value="UniProtKB-KW"/>
</dbReference>
<dbReference type="InterPro" id="IPR003141">
    <property type="entry name" value="Pol/His_phosphatase_N"/>
</dbReference>
<protein>
    <recommendedName>
        <fullName evidence="5">DNA polymerase III subunit alpha</fullName>
        <ecNumber evidence="3">2.7.7.7</ecNumber>
    </recommendedName>
    <alternativeName>
        <fullName evidence="4">Error-prone DNA polymerase</fullName>
    </alternativeName>
</protein>
<dbReference type="InterPro" id="IPR041931">
    <property type="entry name" value="DNA_pol3_alpha_thumb_dom"/>
</dbReference>
<evidence type="ECO:0000256" key="12">
    <source>
        <dbReference type="ARBA" id="ARBA00023204"/>
    </source>
</evidence>
<dbReference type="Gene3D" id="1.10.150.870">
    <property type="match status" value="1"/>
</dbReference>
<keyword evidence="10" id="KW-0227">DNA damage</keyword>
<dbReference type="InterPro" id="IPR040982">
    <property type="entry name" value="DNA_pol3_finger"/>
</dbReference>
<evidence type="ECO:0000259" key="14">
    <source>
        <dbReference type="SMART" id="SM00481"/>
    </source>
</evidence>
<dbReference type="GO" id="GO:0005737">
    <property type="term" value="C:cytoplasm"/>
    <property type="evidence" value="ECO:0007669"/>
    <property type="project" value="UniProtKB-SubCell"/>
</dbReference>
<keyword evidence="8" id="KW-0548">Nucleotidyltransferase</keyword>
<evidence type="ECO:0000256" key="5">
    <source>
        <dbReference type="ARBA" id="ARBA00019114"/>
    </source>
</evidence>
<keyword evidence="9" id="KW-0235">DNA replication</keyword>
<dbReference type="SMART" id="SM00481">
    <property type="entry name" value="POLIIIAc"/>
    <property type="match status" value="1"/>
</dbReference>
<proteinExistence type="inferred from homology"/>
<comment type="catalytic activity">
    <reaction evidence="13">
        <text>DNA(n) + a 2'-deoxyribonucleoside 5'-triphosphate = DNA(n+1) + diphosphate</text>
        <dbReference type="Rhea" id="RHEA:22508"/>
        <dbReference type="Rhea" id="RHEA-COMP:17339"/>
        <dbReference type="Rhea" id="RHEA-COMP:17340"/>
        <dbReference type="ChEBI" id="CHEBI:33019"/>
        <dbReference type="ChEBI" id="CHEBI:61560"/>
        <dbReference type="ChEBI" id="CHEBI:173112"/>
        <dbReference type="EC" id="2.7.7.7"/>
    </reaction>
</comment>
<dbReference type="Pfam" id="PF02811">
    <property type="entry name" value="PHP"/>
    <property type="match status" value="1"/>
</dbReference>
<dbReference type="InterPro" id="IPR029460">
    <property type="entry name" value="DNAPol_HHH"/>
</dbReference>
<dbReference type="Gene3D" id="1.10.10.1600">
    <property type="entry name" value="Bacterial DNA polymerase III alpha subunit, thumb domain"/>
    <property type="match status" value="1"/>
</dbReference>
<dbReference type="Pfam" id="PF14579">
    <property type="entry name" value="HHH_6"/>
    <property type="match status" value="1"/>
</dbReference>
<comment type="similarity">
    <text evidence="2">Belongs to the DNA polymerase type-C family. DnaE2 subfamily.</text>
</comment>
<evidence type="ECO:0000256" key="11">
    <source>
        <dbReference type="ARBA" id="ARBA00022932"/>
    </source>
</evidence>
<dbReference type="CDD" id="cd04485">
    <property type="entry name" value="DnaE_OBF"/>
    <property type="match status" value="1"/>
</dbReference>
<evidence type="ECO:0000256" key="6">
    <source>
        <dbReference type="ARBA" id="ARBA00022490"/>
    </source>
</evidence>
<dbReference type="InterPro" id="IPR004013">
    <property type="entry name" value="PHP_dom"/>
</dbReference>
<evidence type="ECO:0000256" key="10">
    <source>
        <dbReference type="ARBA" id="ARBA00022763"/>
    </source>
</evidence>
<evidence type="ECO:0000256" key="4">
    <source>
        <dbReference type="ARBA" id="ARBA00017273"/>
    </source>
</evidence>
<evidence type="ECO:0000256" key="7">
    <source>
        <dbReference type="ARBA" id="ARBA00022679"/>
    </source>
</evidence>
<accession>A0A094PKL8</accession>
<comment type="caution">
    <text evidence="15">The sequence shown here is derived from an EMBL/GenBank/DDBJ whole genome shotgun (WGS) entry which is preliminary data.</text>
</comment>
<evidence type="ECO:0000256" key="2">
    <source>
        <dbReference type="ARBA" id="ARBA00007391"/>
    </source>
</evidence>
<dbReference type="PANTHER" id="PTHR32294">
    <property type="entry name" value="DNA POLYMERASE III SUBUNIT ALPHA"/>
    <property type="match status" value="1"/>
</dbReference>
<comment type="subcellular location">
    <subcellularLocation>
        <location evidence="1">Cytoplasm</location>
    </subcellularLocation>
</comment>
<keyword evidence="7" id="KW-0808">Transferase</keyword>
<keyword evidence="11" id="KW-0239">DNA-directed DNA polymerase</keyword>
<sequence>MAPGFIHLHVASALSMRYGTTTPQNLVNRAGEYGQSALALTDRDTVAGAVSFIHACASAQISPILGVDIALETPQPYLPTPAHGGKWVKPERPRLTLLAHDKRSWAGLCAIISRAHLDSREDPEINRQELLQLAGEHGLVALLGPRSDIGYNILNRRPDRALDHLRTWQDHGIRTYLEIATHCQSPDADNLSDTFAARMLQWAIVHKVPAVLTNMVRYLEQQDSRIADVLDASRRQLALSAKTNSGPTNQAFLATTAHMSAIAQRIAGMVGDPRDIRRILLSQTVELGLECIIDPTADLGMNQVYVPELAKLLPGESRSADAILQERCEIGFTNYLTDNSVTRTDDQRSSRARLDSELAIIAQMGLAGYVLTVAQVVDMIRQMKVRVAARGSGAGSFINHLLGISGVDPIAHNLLMERFVSTLRPGLPDIDIDVESDRRIEIYQAIFDRFGDKRTTCVSMRETYRVRHAIRDVGAALGMPPSEINTFAKSFPHIRARHIRSALAELPELRRSGIGIRAARGDLDQFLDLVEGLDGLPRHTSLHPCGIVLSDLSLLERTPVQPSAQEFPMSQFDKDDVEHMGLLKLDVLGVRMQSALAYAIKQVHKVQGPNAHGTDHTGFINLETVPRDDAKTFELIQSTKTLGCFQIESPGQRELIGKFAPVSFGDLITDISLFRPGPVKSDMITPFLRARQGWAMTDYIHEDLAEILAETSGVVVFHEQVMRILAVMTDCTLEAADLIRRRMGDYEQLDEIREWFYLALRKKKYELVVIEQVWEVLRAFASFGFCKAHAAAFALPTYQSAWFKAHHPAAFIAGVLTHDPGMYPKRLIADDARSCGVEILGLDVNVSSDTYVVERTVNGGYGIRIPLSEVKGISQQEVSDIISAQPYRSLADFVYRARASRPIIERIVLAGGFDALHGQLVSRRDLLFHVADLSTQFKLKRTVRAKVTAQITLGMEDIEWIPEPTGLPALSLADRVRHEIEVLGLDISAHIMSFYREMLVQLNVVPAGHLLQVRSQSNVLIAGVKVATQTPPIRSGKRVAFVTLEDSTGPVDATFFEEAQDQFAPTLFHSWLLLVSGTVRRTGPRGVSILANGCWELSQVYQHWKFGGVSAVQELIGAAPKVQLDPVAPTQIWEHASGFRSSPYADVRPAGNDIARSMRSAAKLAP</sequence>
<dbReference type="InterPro" id="IPR016195">
    <property type="entry name" value="Pol/histidinol_Pase-like"/>
</dbReference>
<evidence type="ECO:0000313" key="15">
    <source>
        <dbReference type="EMBL" id="KGA11607.1"/>
    </source>
</evidence>
<dbReference type="InterPro" id="IPR004365">
    <property type="entry name" value="NA-bd_OB_tRNA"/>
</dbReference>
<evidence type="ECO:0000256" key="3">
    <source>
        <dbReference type="ARBA" id="ARBA00012417"/>
    </source>
</evidence>
<dbReference type="Pfam" id="PF01336">
    <property type="entry name" value="tRNA_anti-codon"/>
    <property type="match status" value="1"/>
</dbReference>
<dbReference type="PANTHER" id="PTHR32294:SF4">
    <property type="entry name" value="ERROR-PRONE DNA POLYMERASE"/>
    <property type="match status" value="1"/>
</dbReference>